<keyword evidence="2" id="KW-0808">Transferase</keyword>
<dbReference type="PANTHER" id="PTHR10509:SF14">
    <property type="entry name" value="CAFFEOYL-COA O-METHYLTRANSFERASE 3-RELATED"/>
    <property type="match status" value="1"/>
</dbReference>
<evidence type="ECO:0000256" key="3">
    <source>
        <dbReference type="ARBA" id="ARBA00022691"/>
    </source>
</evidence>
<organism evidence="4 5">
    <name type="scientific">Gillisia lutea</name>
    <dbReference type="NCBI Taxonomy" id="2909668"/>
    <lineage>
        <taxon>Bacteria</taxon>
        <taxon>Pseudomonadati</taxon>
        <taxon>Bacteroidota</taxon>
        <taxon>Flavobacteriia</taxon>
        <taxon>Flavobacteriales</taxon>
        <taxon>Flavobacteriaceae</taxon>
        <taxon>Gillisia</taxon>
    </lineage>
</organism>
<evidence type="ECO:0000256" key="1">
    <source>
        <dbReference type="ARBA" id="ARBA00022603"/>
    </source>
</evidence>
<sequence length="217" mass="24850">MHFIPEALDHYSVKHTQEEPELLKKLTRETYQKVLQPRMLSGHYQGRLLSIISKLIKPKSILELGTYTGYSALCLAEGLQKDGVLHTIDINEELYDFQRKYFDLSPYKNQIHQHLGNALEIVPSLEGKFDIIFVDADKPNYPAYFNMLVEKLNPGGVILTDNVLWSGKVVENVKKDDISTQALLRYNKMVAEDPRLESILLPIRDGLSLSRLKDARP</sequence>
<dbReference type="Gene3D" id="3.40.50.150">
    <property type="entry name" value="Vaccinia Virus protein VP39"/>
    <property type="match status" value="1"/>
</dbReference>
<evidence type="ECO:0000313" key="5">
    <source>
        <dbReference type="Proteomes" id="UP001179363"/>
    </source>
</evidence>
<dbReference type="InterPro" id="IPR029063">
    <property type="entry name" value="SAM-dependent_MTases_sf"/>
</dbReference>
<keyword evidence="1" id="KW-0489">Methyltransferase</keyword>
<evidence type="ECO:0000256" key="2">
    <source>
        <dbReference type="ARBA" id="ARBA00022679"/>
    </source>
</evidence>
<accession>A0ABS9EJ94</accession>
<protein>
    <submittedName>
        <fullName evidence="4">O-methyltransferase</fullName>
    </submittedName>
</protein>
<proteinExistence type="predicted"/>
<reference evidence="4" key="1">
    <citation type="submission" date="2022-01" db="EMBL/GenBank/DDBJ databases">
        <title>Gillisia lutea sp. nov., isolated from marine plastic residues from the Malvarosa beach (Valencia, Spain).</title>
        <authorList>
            <person name="Vidal-Verdu A."/>
            <person name="Molina-Menor E."/>
            <person name="Satari L."/>
            <person name="Pascual J."/>
            <person name="Pereto J."/>
            <person name="Porcar M."/>
        </authorList>
    </citation>
    <scope>NUCLEOTIDE SEQUENCE</scope>
    <source>
        <strain evidence="4">M10.2A</strain>
    </source>
</reference>
<comment type="caution">
    <text evidence="4">The sequence shown here is derived from an EMBL/GenBank/DDBJ whole genome shotgun (WGS) entry which is preliminary data.</text>
</comment>
<dbReference type="CDD" id="cd02440">
    <property type="entry name" value="AdoMet_MTases"/>
    <property type="match status" value="1"/>
</dbReference>
<gene>
    <name evidence="4" type="ORF">L1I30_12105</name>
</gene>
<dbReference type="RefSeq" id="WP_236134555.1">
    <property type="nucleotide sequence ID" value="NZ_JAKGTH010000010.1"/>
</dbReference>
<evidence type="ECO:0000313" key="4">
    <source>
        <dbReference type="EMBL" id="MCF4102412.1"/>
    </source>
</evidence>
<dbReference type="EMBL" id="JAKGTH010000010">
    <property type="protein sequence ID" value="MCF4102412.1"/>
    <property type="molecule type" value="Genomic_DNA"/>
</dbReference>
<dbReference type="InterPro" id="IPR050362">
    <property type="entry name" value="Cation-dep_OMT"/>
</dbReference>
<name>A0ABS9EJ94_9FLAO</name>
<keyword evidence="3" id="KW-0949">S-adenosyl-L-methionine</keyword>
<dbReference type="InterPro" id="IPR002935">
    <property type="entry name" value="SAM_O-MeTrfase"/>
</dbReference>
<dbReference type="PROSITE" id="PS51682">
    <property type="entry name" value="SAM_OMT_I"/>
    <property type="match status" value="1"/>
</dbReference>
<dbReference type="Proteomes" id="UP001179363">
    <property type="component" value="Unassembled WGS sequence"/>
</dbReference>
<dbReference type="SUPFAM" id="SSF53335">
    <property type="entry name" value="S-adenosyl-L-methionine-dependent methyltransferases"/>
    <property type="match status" value="1"/>
</dbReference>
<dbReference type="PANTHER" id="PTHR10509">
    <property type="entry name" value="O-METHYLTRANSFERASE-RELATED"/>
    <property type="match status" value="1"/>
</dbReference>
<dbReference type="Pfam" id="PF01596">
    <property type="entry name" value="Methyltransf_3"/>
    <property type="match status" value="1"/>
</dbReference>
<keyword evidence="5" id="KW-1185">Reference proteome</keyword>